<dbReference type="OrthoDB" id="6105938at2759"/>
<organism evidence="6 7">
    <name type="scientific">Amanita thiersii Skay4041</name>
    <dbReference type="NCBI Taxonomy" id="703135"/>
    <lineage>
        <taxon>Eukaryota</taxon>
        <taxon>Fungi</taxon>
        <taxon>Dikarya</taxon>
        <taxon>Basidiomycota</taxon>
        <taxon>Agaricomycotina</taxon>
        <taxon>Agaricomycetes</taxon>
        <taxon>Agaricomycetidae</taxon>
        <taxon>Agaricales</taxon>
        <taxon>Pluteineae</taxon>
        <taxon>Amanitaceae</taxon>
        <taxon>Amanita</taxon>
    </lineage>
</organism>
<keyword evidence="2 4" id="KW-0863">Zinc-finger</keyword>
<dbReference type="EMBL" id="KZ301984">
    <property type="protein sequence ID" value="PFH51829.1"/>
    <property type="molecule type" value="Genomic_DNA"/>
</dbReference>
<dbReference type="InterPro" id="IPR027370">
    <property type="entry name" value="Znf-RING_euk"/>
</dbReference>
<feature type="domain" description="RING-type" evidence="5">
    <location>
        <begin position="107"/>
        <end position="159"/>
    </location>
</feature>
<evidence type="ECO:0000256" key="4">
    <source>
        <dbReference type="PROSITE-ProRule" id="PRU00175"/>
    </source>
</evidence>
<dbReference type="GO" id="GO:0008270">
    <property type="term" value="F:zinc ion binding"/>
    <property type="evidence" value="ECO:0007669"/>
    <property type="project" value="UniProtKB-KW"/>
</dbReference>
<dbReference type="InterPro" id="IPR001841">
    <property type="entry name" value="Znf_RING"/>
</dbReference>
<dbReference type="PROSITE" id="PS50089">
    <property type="entry name" value="ZF_RING_2"/>
    <property type="match status" value="1"/>
</dbReference>
<keyword evidence="3" id="KW-0862">Zinc</keyword>
<evidence type="ECO:0000256" key="2">
    <source>
        <dbReference type="ARBA" id="ARBA00022771"/>
    </source>
</evidence>
<protein>
    <recommendedName>
        <fullName evidence="5">RING-type domain-containing protein</fullName>
    </recommendedName>
</protein>
<dbReference type="Pfam" id="PF13445">
    <property type="entry name" value="zf-RING_UBOX"/>
    <property type="match status" value="1"/>
</dbReference>
<keyword evidence="7" id="KW-1185">Reference proteome</keyword>
<accession>A0A2A9NMQ6</accession>
<dbReference type="PROSITE" id="PS00518">
    <property type="entry name" value="ZF_RING_1"/>
    <property type="match status" value="1"/>
</dbReference>
<evidence type="ECO:0000259" key="5">
    <source>
        <dbReference type="PROSITE" id="PS50089"/>
    </source>
</evidence>
<evidence type="ECO:0000313" key="7">
    <source>
        <dbReference type="Proteomes" id="UP000242287"/>
    </source>
</evidence>
<sequence length="287" mass="32993">MPRPVKPSQSTGVIRRSTRLNSGKAIKLYPTSSKDLRRSQRITPTELVRRERTLLQREQECKRKSDELNERILLLSKKEDEATLMMSQIAEREACAILSQLEEHFTCPLCYEIMAHPYTLNPGHCGHTFCATCILKWFFSRLHRACGGWHESVDCPICRAPLMLTPDRIPRLVSTFPFVPNRIAASMLESSIEKLARLPSPSIVKKEDSDGLWISEQTCTIDCVKMPTKPKEEDGMLDTDAWKEDGCLRAEWLKKDSDGRREINNLFQRWENLDADDFVELKRSLGV</sequence>
<dbReference type="AlphaFoldDB" id="A0A2A9NMQ6"/>
<dbReference type="SUPFAM" id="SSF57850">
    <property type="entry name" value="RING/U-box"/>
    <property type="match status" value="1"/>
</dbReference>
<dbReference type="Proteomes" id="UP000242287">
    <property type="component" value="Unassembled WGS sequence"/>
</dbReference>
<evidence type="ECO:0000256" key="3">
    <source>
        <dbReference type="ARBA" id="ARBA00022833"/>
    </source>
</evidence>
<dbReference type="InterPro" id="IPR017907">
    <property type="entry name" value="Znf_RING_CS"/>
</dbReference>
<proteinExistence type="predicted"/>
<dbReference type="STRING" id="703135.A0A2A9NMQ6"/>
<dbReference type="Gene3D" id="3.30.40.10">
    <property type="entry name" value="Zinc/RING finger domain, C3HC4 (zinc finger)"/>
    <property type="match status" value="1"/>
</dbReference>
<evidence type="ECO:0000256" key="1">
    <source>
        <dbReference type="ARBA" id="ARBA00022723"/>
    </source>
</evidence>
<reference evidence="6 7" key="1">
    <citation type="submission" date="2014-02" db="EMBL/GenBank/DDBJ databases">
        <title>Transposable element dynamics among asymbiotic and ectomycorrhizal Amanita fungi.</title>
        <authorList>
            <consortium name="DOE Joint Genome Institute"/>
            <person name="Hess J."/>
            <person name="Skrede I."/>
            <person name="Wolfe B."/>
            <person name="LaButti K."/>
            <person name="Ohm R.A."/>
            <person name="Grigoriev I.V."/>
            <person name="Pringle A."/>
        </authorList>
    </citation>
    <scope>NUCLEOTIDE SEQUENCE [LARGE SCALE GENOMIC DNA]</scope>
    <source>
        <strain evidence="6 7">SKay4041</strain>
    </source>
</reference>
<keyword evidence="1" id="KW-0479">Metal-binding</keyword>
<evidence type="ECO:0000313" key="6">
    <source>
        <dbReference type="EMBL" id="PFH51829.1"/>
    </source>
</evidence>
<dbReference type="InterPro" id="IPR013083">
    <property type="entry name" value="Znf_RING/FYVE/PHD"/>
</dbReference>
<name>A0A2A9NMQ6_9AGAR</name>
<gene>
    <name evidence="6" type="ORF">AMATHDRAFT_74708</name>
</gene>
<dbReference type="SMART" id="SM00184">
    <property type="entry name" value="RING"/>
    <property type="match status" value="1"/>
</dbReference>